<protein>
    <submittedName>
        <fullName evidence="1">Uncharacterized protein</fullName>
    </submittedName>
</protein>
<dbReference type="Proteomes" id="UP000260136">
    <property type="component" value="Chromosome"/>
</dbReference>
<feature type="non-terminal residue" evidence="1">
    <location>
        <position position="91"/>
    </location>
</feature>
<dbReference type="EMBL" id="LS991952">
    <property type="protein sequence ID" value="SYV94920.1"/>
    <property type="molecule type" value="Genomic_DNA"/>
</dbReference>
<organism evidence="1 2">
    <name type="scientific">Mycoplasmoides gallisepticum</name>
    <name type="common">Mycoplasma gallisepticum</name>
    <dbReference type="NCBI Taxonomy" id="2096"/>
    <lineage>
        <taxon>Bacteria</taxon>
        <taxon>Bacillati</taxon>
        <taxon>Mycoplasmatota</taxon>
        <taxon>Mycoplasmoidales</taxon>
        <taxon>Mycoplasmoidaceae</taxon>
        <taxon>Mycoplasmoides</taxon>
    </lineage>
</organism>
<proteinExistence type="predicted"/>
<accession>A0A3B0PGE1</accession>
<sequence length="91" mass="9807">MPENPAEGEELALQKAFSPGNTSNFPGSFSYLISSETTGEINYDANTRTRTSNLTGTYKLEGAKGVKLYDANDKLLAVVLRPTTGTGAEMW</sequence>
<gene>
    <name evidence="1" type="ORF">NCTC10115_01135</name>
</gene>
<reference evidence="2" key="1">
    <citation type="submission" date="2018-06" db="EMBL/GenBank/DDBJ databases">
        <authorList>
            <consortium name="Pathogen Informatics"/>
        </authorList>
    </citation>
    <scope>NUCLEOTIDE SEQUENCE [LARGE SCALE GENOMIC DNA]</scope>
    <source>
        <strain evidence="2">NCTC10115</strain>
    </source>
</reference>
<name>A0A3B0PGE1_MYCGL</name>
<evidence type="ECO:0000313" key="1">
    <source>
        <dbReference type="EMBL" id="SYV94920.1"/>
    </source>
</evidence>
<dbReference type="STRING" id="1006581.GCW_02930"/>
<dbReference type="AlphaFoldDB" id="A0A3B0PGE1"/>
<evidence type="ECO:0000313" key="2">
    <source>
        <dbReference type="Proteomes" id="UP000260136"/>
    </source>
</evidence>